<dbReference type="PANTHER" id="PTHR43031">
    <property type="entry name" value="FAD-DEPENDENT OXIDOREDUCTASE"/>
    <property type="match status" value="1"/>
</dbReference>
<dbReference type="InterPro" id="IPR001763">
    <property type="entry name" value="Rhodanese-like_dom"/>
</dbReference>
<dbReference type="InterPro" id="IPR050229">
    <property type="entry name" value="GlpE_sulfurtransferase"/>
</dbReference>
<evidence type="ECO:0000256" key="1">
    <source>
        <dbReference type="SAM" id="SignalP"/>
    </source>
</evidence>
<dbReference type="AlphaFoldDB" id="A0A5C4RRT1"/>
<sequence>MRRRPYAPVLVRCVLSAAIALPGLALAGKPAVSPAAVAELSARADAPLILDVRSQAEYDAGHVPGAVLIPHDELAGRLSELDRDRWVLVYCKSGRRAGIAEALLVKEGFEVRQIEGSWNRWSAEGRPAQSVAPAAGEARR</sequence>
<dbReference type="Pfam" id="PF00581">
    <property type="entry name" value="Rhodanese"/>
    <property type="match status" value="1"/>
</dbReference>
<dbReference type="RefSeq" id="WP_139448747.1">
    <property type="nucleotide sequence ID" value="NZ_SMDR01000002.1"/>
</dbReference>
<organism evidence="3 4">
    <name type="scientific">Arenimonas terrae</name>
    <dbReference type="NCBI Taxonomy" id="2546226"/>
    <lineage>
        <taxon>Bacteria</taxon>
        <taxon>Pseudomonadati</taxon>
        <taxon>Pseudomonadota</taxon>
        <taxon>Gammaproteobacteria</taxon>
        <taxon>Lysobacterales</taxon>
        <taxon>Lysobacteraceae</taxon>
        <taxon>Arenimonas</taxon>
    </lineage>
</organism>
<dbReference type="PROSITE" id="PS50206">
    <property type="entry name" value="RHODANESE_3"/>
    <property type="match status" value="1"/>
</dbReference>
<feature type="chain" id="PRO_5023097715" evidence="1">
    <location>
        <begin position="28"/>
        <end position="140"/>
    </location>
</feature>
<dbReference type="EMBL" id="SMDR01000002">
    <property type="protein sequence ID" value="TNJ33886.1"/>
    <property type="molecule type" value="Genomic_DNA"/>
</dbReference>
<evidence type="ECO:0000313" key="3">
    <source>
        <dbReference type="EMBL" id="TNJ33886.1"/>
    </source>
</evidence>
<dbReference type="SMART" id="SM00450">
    <property type="entry name" value="RHOD"/>
    <property type="match status" value="1"/>
</dbReference>
<name>A0A5C4RRT1_9GAMM</name>
<accession>A0A5C4RRT1</accession>
<dbReference type="Proteomes" id="UP000305760">
    <property type="component" value="Unassembled WGS sequence"/>
</dbReference>
<gene>
    <name evidence="3" type="ORF">E1B00_11190</name>
</gene>
<evidence type="ECO:0000259" key="2">
    <source>
        <dbReference type="PROSITE" id="PS50206"/>
    </source>
</evidence>
<protein>
    <submittedName>
        <fullName evidence="3">Rhodanese-like domain-containing protein</fullName>
    </submittedName>
</protein>
<proteinExistence type="predicted"/>
<dbReference type="Gene3D" id="3.40.250.10">
    <property type="entry name" value="Rhodanese-like domain"/>
    <property type="match status" value="1"/>
</dbReference>
<reference evidence="3 4" key="1">
    <citation type="submission" date="2019-03" db="EMBL/GenBank/DDBJ databases">
        <title>Arenimonas daejeonensis sp. nov., isolated from compost.</title>
        <authorList>
            <person name="Jeon C.O."/>
        </authorList>
    </citation>
    <scope>NUCLEOTIDE SEQUENCE [LARGE SCALE GENOMIC DNA]</scope>
    <source>
        <strain evidence="3 4">R29</strain>
    </source>
</reference>
<dbReference type="InterPro" id="IPR001307">
    <property type="entry name" value="Thiosulphate_STrfase_CS"/>
</dbReference>
<feature type="domain" description="Rhodanese" evidence="2">
    <location>
        <begin position="43"/>
        <end position="130"/>
    </location>
</feature>
<dbReference type="GO" id="GO:0004792">
    <property type="term" value="F:thiosulfate-cyanide sulfurtransferase activity"/>
    <property type="evidence" value="ECO:0007669"/>
    <property type="project" value="InterPro"/>
</dbReference>
<dbReference type="PANTHER" id="PTHR43031:SF1">
    <property type="entry name" value="PYRIDINE NUCLEOTIDE-DISULPHIDE OXIDOREDUCTASE"/>
    <property type="match status" value="1"/>
</dbReference>
<dbReference type="InterPro" id="IPR036873">
    <property type="entry name" value="Rhodanese-like_dom_sf"/>
</dbReference>
<comment type="caution">
    <text evidence="3">The sequence shown here is derived from an EMBL/GenBank/DDBJ whole genome shotgun (WGS) entry which is preliminary data.</text>
</comment>
<dbReference type="OrthoDB" id="9814704at2"/>
<dbReference type="SUPFAM" id="SSF52821">
    <property type="entry name" value="Rhodanese/Cell cycle control phosphatase"/>
    <property type="match status" value="1"/>
</dbReference>
<keyword evidence="4" id="KW-1185">Reference proteome</keyword>
<evidence type="ECO:0000313" key="4">
    <source>
        <dbReference type="Proteomes" id="UP000305760"/>
    </source>
</evidence>
<feature type="signal peptide" evidence="1">
    <location>
        <begin position="1"/>
        <end position="27"/>
    </location>
</feature>
<keyword evidence="1" id="KW-0732">Signal</keyword>
<dbReference type="PROSITE" id="PS00380">
    <property type="entry name" value="RHODANESE_1"/>
    <property type="match status" value="1"/>
</dbReference>